<dbReference type="SUPFAM" id="SSF111369">
    <property type="entry name" value="HlyD-like secretion proteins"/>
    <property type="match status" value="1"/>
</dbReference>
<feature type="transmembrane region" description="Helical" evidence="3">
    <location>
        <begin position="406"/>
        <end position="428"/>
    </location>
</feature>
<dbReference type="GO" id="GO:0030313">
    <property type="term" value="C:cell envelope"/>
    <property type="evidence" value="ECO:0007669"/>
    <property type="project" value="UniProtKB-SubCell"/>
</dbReference>
<evidence type="ECO:0000313" key="6">
    <source>
        <dbReference type="Proteomes" id="UP000779809"/>
    </source>
</evidence>
<evidence type="ECO:0000256" key="3">
    <source>
        <dbReference type="SAM" id="Phobius"/>
    </source>
</evidence>
<feature type="domain" description="CzcB-like barrel-sandwich hybrid" evidence="4">
    <location>
        <begin position="481"/>
        <end position="579"/>
    </location>
</feature>
<protein>
    <submittedName>
        <fullName evidence="5">HlyD family efflux transporter periplasmic adaptor subunit</fullName>
    </submittedName>
</protein>
<feature type="transmembrane region" description="Helical" evidence="3">
    <location>
        <begin position="267"/>
        <end position="288"/>
    </location>
</feature>
<dbReference type="PANTHER" id="PTHR32347">
    <property type="entry name" value="EFFLUX SYSTEM COMPONENT YKNX-RELATED"/>
    <property type="match status" value="1"/>
</dbReference>
<keyword evidence="3" id="KW-0812">Transmembrane</keyword>
<dbReference type="PANTHER" id="PTHR32347:SF23">
    <property type="entry name" value="BLL5650 PROTEIN"/>
    <property type="match status" value="1"/>
</dbReference>
<comment type="subcellular location">
    <subcellularLocation>
        <location evidence="1">Cell envelope</location>
    </subcellularLocation>
</comment>
<feature type="transmembrane region" description="Helical" evidence="3">
    <location>
        <begin position="300"/>
        <end position="317"/>
    </location>
</feature>
<keyword evidence="3" id="KW-1133">Transmembrane helix</keyword>
<keyword evidence="2" id="KW-0175">Coiled coil</keyword>
<comment type="caution">
    <text evidence="5">The sequence shown here is derived from an EMBL/GenBank/DDBJ whole genome shotgun (WGS) entry which is preliminary data.</text>
</comment>
<reference evidence="5" key="1">
    <citation type="submission" date="2020-07" db="EMBL/GenBank/DDBJ databases">
        <title>Huge and variable diversity of episymbiotic CPR bacteria and DPANN archaea in groundwater ecosystems.</title>
        <authorList>
            <person name="He C.Y."/>
            <person name="Keren R."/>
            <person name="Whittaker M."/>
            <person name="Farag I.F."/>
            <person name="Doudna J."/>
            <person name="Cate J.H.D."/>
            <person name="Banfield J.F."/>
        </authorList>
    </citation>
    <scope>NUCLEOTIDE SEQUENCE</scope>
    <source>
        <strain evidence="5">NC_groundwater_580_Pr5_B-0.1um_64_19</strain>
    </source>
</reference>
<organism evidence="5 6">
    <name type="scientific">Candidatus Korobacter versatilis</name>
    <dbReference type="NCBI Taxonomy" id="658062"/>
    <lineage>
        <taxon>Bacteria</taxon>
        <taxon>Pseudomonadati</taxon>
        <taxon>Acidobacteriota</taxon>
        <taxon>Terriglobia</taxon>
        <taxon>Terriglobales</taxon>
        <taxon>Candidatus Korobacteraceae</taxon>
        <taxon>Candidatus Korobacter</taxon>
    </lineage>
</organism>
<evidence type="ECO:0000313" key="5">
    <source>
        <dbReference type="EMBL" id="MBI2677536.1"/>
    </source>
</evidence>
<dbReference type="EMBL" id="JACPNR010000004">
    <property type="protein sequence ID" value="MBI2677536.1"/>
    <property type="molecule type" value="Genomic_DNA"/>
</dbReference>
<feature type="transmembrane region" description="Helical" evidence="3">
    <location>
        <begin position="204"/>
        <end position="221"/>
    </location>
</feature>
<dbReference type="Gene3D" id="1.10.287.470">
    <property type="entry name" value="Helix hairpin bin"/>
    <property type="match status" value="1"/>
</dbReference>
<sequence>MNLTETLNVALPDIPIHNQRKGYFKLHPALVGKEHMEGDERVVSAIISKRPELFTFTPEQWAIVNLFDGKRSYEEIAELYFKQSGVRYGAEEIQTYAEELDSVDFWFKTPLEKNIALRQKLAEERGKHKKKTSKYGDVSHIEFNAWDPDDYLEKVNNVLGFMYKPWFTLLTLLSFLFMAYIFIIKWDEIGVDTLQFYNMTAKSAWEIAEFWILACFVLFVHETAHGISCKHYGGHVHRMGFHLIYLTPAFFTDVTEAWVYADKWERVVTIVSGAWSEMMICAIATPIWYVTPYGTWVHEFAYKLILITGLGVLFFNWNPLIKLDGYYLLTEIIAIPNLKEDATAYTSALVKRWVWRLPIEIPYVPKKRRVGYVLYALASGAYSYMILYIVALFAGNLTRGISGDWAFVPATLAGLLIFKSRIKTLVAFMKTVYLDKKERLRAWFTPQRSLAAGVAGLVLIFAPLWQDSIEGRFVLEPKDHAVLRAAVPGVVEQVNAKEGQAVNAGDVLIRMRNLQVQSEAGRDRADYLVANARFADAQLHFADYVPAQHEREQTQMSARQSADRVERLTIRSPLGGQVASVRPQDLENRYVKEGTVLLDVVDTSTLKARIYIPEFDLRKVTVGEEARMLCDDRMRPLSGTVESILPASEDIQEGLMHKTEYKGIRPPKFYVVTILVKNQSDPLKVGMPGTAKLFHGRKSVAAMLWEPLWDTVSRKVW</sequence>
<feature type="transmembrane region" description="Helical" evidence="3">
    <location>
        <begin position="372"/>
        <end position="394"/>
    </location>
</feature>
<gene>
    <name evidence="5" type="ORF">HYX28_02000</name>
</gene>
<dbReference type="InterPro" id="IPR058647">
    <property type="entry name" value="BSH_CzcB-like"/>
</dbReference>
<name>A0A932A7E7_9BACT</name>
<keyword evidence="3" id="KW-0472">Membrane</keyword>
<dbReference type="Gene3D" id="2.40.30.170">
    <property type="match status" value="1"/>
</dbReference>
<feature type="transmembrane region" description="Helical" evidence="3">
    <location>
        <begin position="449"/>
        <end position="465"/>
    </location>
</feature>
<accession>A0A932A7E7</accession>
<evidence type="ECO:0000256" key="2">
    <source>
        <dbReference type="ARBA" id="ARBA00023054"/>
    </source>
</evidence>
<dbReference type="InterPro" id="IPR050465">
    <property type="entry name" value="UPF0194_transport"/>
</dbReference>
<dbReference type="AlphaFoldDB" id="A0A932A7E7"/>
<evidence type="ECO:0000259" key="4">
    <source>
        <dbReference type="Pfam" id="PF25973"/>
    </source>
</evidence>
<feature type="transmembrane region" description="Helical" evidence="3">
    <location>
        <begin position="166"/>
        <end position="183"/>
    </location>
</feature>
<dbReference type="Gene3D" id="2.40.50.100">
    <property type="match status" value="1"/>
</dbReference>
<proteinExistence type="predicted"/>
<dbReference type="Pfam" id="PF25973">
    <property type="entry name" value="BSH_CzcB"/>
    <property type="match status" value="1"/>
</dbReference>
<feature type="transmembrane region" description="Helical" evidence="3">
    <location>
        <begin position="241"/>
        <end position="260"/>
    </location>
</feature>
<evidence type="ECO:0000256" key="1">
    <source>
        <dbReference type="ARBA" id="ARBA00004196"/>
    </source>
</evidence>
<dbReference type="Proteomes" id="UP000779809">
    <property type="component" value="Unassembled WGS sequence"/>
</dbReference>